<name>A0AAN8YSU4_SOLBU</name>
<dbReference type="PROSITE" id="PS50879">
    <property type="entry name" value="RNASE_H_1"/>
    <property type="match status" value="1"/>
</dbReference>
<evidence type="ECO:0000259" key="1">
    <source>
        <dbReference type="PROSITE" id="PS50879"/>
    </source>
</evidence>
<reference evidence="2 3" key="1">
    <citation type="submission" date="2024-02" db="EMBL/GenBank/DDBJ databases">
        <title>de novo genome assembly of Solanum bulbocastanum strain 11H21.</title>
        <authorList>
            <person name="Hosaka A.J."/>
        </authorList>
    </citation>
    <scope>NUCLEOTIDE SEQUENCE [LARGE SCALE GENOMIC DNA]</scope>
    <source>
        <tissue evidence="2">Young leaves</tissue>
    </source>
</reference>
<dbReference type="InterPro" id="IPR036397">
    <property type="entry name" value="RNaseH_sf"/>
</dbReference>
<dbReference type="InterPro" id="IPR012337">
    <property type="entry name" value="RNaseH-like_sf"/>
</dbReference>
<dbReference type="PANTHER" id="PTHR47723:SF7">
    <property type="entry name" value="RNASE H FAMILY PROTEIN"/>
    <property type="match status" value="1"/>
</dbReference>
<comment type="caution">
    <text evidence="2">The sequence shown here is derived from an EMBL/GenBank/DDBJ whole genome shotgun (WGS) entry which is preliminary data.</text>
</comment>
<gene>
    <name evidence="2" type="ORF">RDI58_000946</name>
</gene>
<organism evidence="2 3">
    <name type="scientific">Solanum bulbocastanum</name>
    <name type="common">Wild potato</name>
    <dbReference type="NCBI Taxonomy" id="147425"/>
    <lineage>
        <taxon>Eukaryota</taxon>
        <taxon>Viridiplantae</taxon>
        <taxon>Streptophyta</taxon>
        <taxon>Embryophyta</taxon>
        <taxon>Tracheophyta</taxon>
        <taxon>Spermatophyta</taxon>
        <taxon>Magnoliopsida</taxon>
        <taxon>eudicotyledons</taxon>
        <taxon>Gunneridae</taxon>
        <taxon>Pentapetalae</taxon>
        <taxon>asterids</taxon>
        <taxon>lamiids</taxon>
        <taxon>Solanales</taxon>
        <taxon>Solanaceae</taxon>
        <taxon>Solanoideae</taxon>
        <taxon>Solaneae</taxon>
        <taxon>Solanum</taxon>
    </lineage>
</organism>
<dbReference type="InterPro" id="IPR002156">
    <property type="entry name" value="RNaseH_domain"/>
</dbReference>
<keyword evidence="3" id="KW-1185">Reference proteome</keyword>
<evidence type="ECO:0000313" key="2">
    <source>
        <dbReference type="EMBL" id="KAK6803162.1"/>
    </source>
</evidence>
<dbReference type="Gene3D" id="3.30.420.10">
    <property type="entry name" value="Ribonuclease H-like superfamily/Ribonuclease H"/>
    <property type="match status" value="1"/>
</dbReference>
<dbReference type="EMBL" id="JBANQN010000001">
    <property type="protein sequence ID" value="KAK6803162.1"/>
    <property type="molecule type" value="Genomic_DNA"/>
</dbReference>
<dbReference type="SUPFAM" id="SSF53098">
    <property type="entry name" value="Ribonuclease H-like"/>
    <property type="match status" value="1"/>
</dbReference>
<accession>A0AAN8YSU4</accession>
<dbReference type="GO" id="GO:0003676">
    <property type="term" value="F:nucleic acid binding"/>
    <property type="evidence" value="ECO:0007669"/>
    <property type="project" value="InterPro"/>
</dbReference>
<dbReference type="InterPro" id="IPR044730">
    <property type="entry name" value="RNase_H-like_dom_plant"/>
</dbReference>
<protein>
    <recommendedName>
        <fullName evidence="1">RNase H type-1 domain-containing protein</fullName>
    </recommendedName>
</protein>
<proteinExistence type="predicted"/>
<dbReference type="PANTHER" id="PTHR47723">
    <property type="entry name" value="OS05G0353850 PROTEIN"/>
    <property type="match status" value="1"/>
</dbReference>
<dbReference type="AlphaFoldDB" id="A0AAN8YSU4"/>
<dbReference type="Proteomes" id="UP001371456">
    <property type="component" value="Unassembled WGS sequence"/>
</dbReference>
<dbReference type="GO" id="GO:0004523">
    <property type="term" value="F:RNA-DNA hybrid ribonuclease activity"/>
    <property type="evidence" value="ECO:0007669"/>
    <property type="project" value="InterPro"/>
</dbReference>
<dbReference type="Pfam" id="PF13456">
    <property type="entry name" value="RVT_3"/>
    <property type="match status" value="1"/>
</dbReference>
<sequence length="87" mass="9626">MVSWHRPPEKWVKINTDGRTIGSLGRIGAGGIIRDHNGEMVLAYTTPLKEGNSNQAEVGAAIFGISWTLQMRLRRVILEVDSQPLVD</sequence>
<dbReference type="CDD" id="cd06222">
    <property type="entry name" value="RNase_H_like"/>
    <property type="match status" value="1"/>
</dbReference>
<feature type="domain" description="RNase H type-1" evidence="1">
    <location>
        <begin position="8"/>
        <end position="87"/>
    </location>
</feature>
<dbReference type="InterPro" id="IPR053151">
    <property type="entry name" value="RNase_H-like"/>
</dbReference>
<evidence type="ECO:0000313" key="3">
    <source>
        <dbReference type="Proteomes" id="UP001371456"/>
    </source>
</evidence>